<dbReference type="Proteomes" id="UP000259173">
    <property type="component" value="Unassembled WGS sequence"/>
</dbReference>
<reference evidence="12 13" key="1">
    <citation type="journal article" date="2014" name="Antonie Van Leeuwenhoek">
        <title>Hyphomonas beringensis sp. nov. and Hyphomonas chukchiensis sp. nov., isolated from surface seawater of the Bering Sea and Chukchi Sea.</title>
        <authorList>
            <person name="Li C."/>
            <person name="Lai Q."/>
            <person name="Li G."/>
            <person name="Dong C."/>
            <person name="Wang J."/>
            <person name="Liao Y."/>
            <person name="Shao Z."/>
        </authorList>
    </citation>
    <scope>NUCLEOTIDE SEQUENCE [LARGE SCALE GENOMIC DNA]</scope>
    <source>
        <strain evidence="12 13">22II1-22F38</strain>
    </source>
</reference>
<dbReference type="GO" id="GO:0047617">
    <property type="term" value="F:fatty acyl-CoA hydrolase activity"/>
    <property type="evidence" value="ECO:0007669"/>
    <property type="project" value="UniProtKB-EC"/>
</dbReference>
<comment type="similarity">
    <text evidence="1">Belongs to the C/M/P thioester hydrolase family.</text>
</comment>
<protein>
    <recommendedName>
        <fullName evidence="7">Acyl-CoA thioesterase 2</fullName>
        <ecNumber evidence="5">3.1.2.20</ecNumber>
    </recommendedName>
    <alternativeName>
        <fullName evidence="8">Thioesterase II</fullName>
    </alternativeName>
</protein>
<evidence type="ECO:0000256" key="7">
    <source>
        <dbReference type="ARBA" id="ARBA00071120"/>
    </source>
</evidence>
<evidence type="ECO:0000256" key="4">
    <source>
        <dbReference type="ARBA" id="ARBA00023098"/>
    </source>
</evidence>
<dbReference type="OrthoDB" id="9781019at2"/>
<dbReference type="GO" id="GO:0005829">
    <property type="term" value="C:cytosol"/>
    <property type="evidence" value="ECO:0007669"/>
    <property type="project" value="TreeGrafter"/>
</dbReference>
<dbReference type="PANTHER" id="PTHR11066">
    <property type="entry name" value="ACYL-COA THIOESTERASE"/>
    <property type="match status" value="1"/>
</dbReference>
<dbReference type="AlphaFoldDB" id="A0A059E0H0"/>
<dbReference type="PANTHER" id="PTHR11066:SF34">
    <property type="entry name" value="ACYL-COENZYME A THIOESTERASE 8"/>
    <property type="match status" value="1"/>
</dbReference>
<dbReference type="InterPro" id="IPR049449">
    <property type="entry name" value="TesB_ACOT8-like_N"/>
</dbReference>
<dbReference type="InterPro" id="IPR029069">
    <property type="entry name" value="HotDog_dom_sf"/>
</dbReference>
<dbReference type="Gene3D" id="2.40.160.210">
    <property type="entry name" value="Acyl-CoA thioesterase, double hotdog domain"/>
    <property type="match status" value="1"/>
</dbReference>
<name>A0A059E0H0_9PROT</name>
<dbReference type="InterPro" id="IPR003703">
    <property type="entry name" value="Acyl_CoA_thio"/>
</dbReference>
<keyword evidence="4" id="KW-0443">Lipid metabolism</keyword>
<sequence>MADPVGDLLALLDIERLELDLFRGQSPDERASQRVFGGQVIAQSLVAAYRTVPDDRTCHSLHAYFIRPGDPTVPIIYQVDHSRDGGSFTTRRVVAIQHGKQIFNMAASFQTDEDSWEHQHKMPDVEGPEGLPELRERRMQILDKVPEAMREDFTRERDIEIRDVDPLDLIHPEIADDRHNLWFRVSRPIDVPPALHHCLLAYASDMSLLSSSYRPHGITWLNHKELMSASLDHAMWLHAPIKFDEWHLYSMDSPFAGKGRGLNRGMIYNMAGDLVASVAQEGLVRRLRTKD</sequence>
<dbReference type="Pfam" id="PF13622">
    <property type="entry name" value="4HBT_3"/>
    <property type="match status" value="1"/>
</dbReference>
<keyword evidence="3" id="KW-0378">Hydrolase</keyword>
<dbReference type="STRING" id="1280948.HY36_16680"/>
<evidence type="ECO:0000313" key="11">
    <source>
        <dbReference type="EMBL" id="HAE95563.1"/>
    </source>
</evidence>
<evidence type="ECO:0000256" key="5">
    <source>
        <dbReference type="ARBA" id="ARBA00038894"/>
    </source>
</evidence>
<evidence type="ECO:0000313" key="13">
    <source>
        <dbReference type="Proteomes" id="UP000024547"/>
    </source>
</evidence>
<dbReference type="EMBL" id="AWFH01000014">
    <property type="protein sequence ID" value="KCZ61409.1"/>
    <property type="molecule type" value="Genomic_DNA"/>
</dbReference>
<gene>
    <name evidence="11" type="ORF">DCG65_13485</name>
    <name evidence="12" type="ORF">HY36_16680</name>
</gene>
<evidence type="ECO:0000256" key="1">
    <source>
        <dbReference type="ARBA" id="ARBA00006538"/>
    </source>
</evidence>
<dbReference type="InterPro" id="IPR042171">
    <property type="entry name" value="Acyl-CoA_hotdog"/>
</dbReference>
<dbReference type="GO" id="GO:0009062">
    <property type="term" value="P:fatty acid catabolic process"/>
    <property type="evidence" value="ECO:0007669"/>
    <property type="project" value="TreeGrafter"/>
</dbReference>
<dbReference type="Pfam" id="PF02551">
    <property type="entry name" value="Acyl_CoA_thio"/>
    <property type="match status" value="1"/>
</dbReference>
<evidence type="ECO:0000256" key="8">
    <source>
        <dbReference type="ARBA" id="ARBA00079653"/>
    </source>
</evidence>
<accession>A0A059E0H0</accession>
<dbReference type="PATRIC" id="fig|1280948.3.peg.1867"/>
<dbReference type="GO" id="GO:0006637">
    <property type="term" value="P:acyl-CoA metabolic process"/>
    <property type="evidence" value="ECO:0007669"/>
    <property type="project" value="InterPro"/>
</dbReference>
<comment type="caution">
    <text evidence="12">The sequence shown here is derived from an EMBL/GenBank/DDBJ whole genome shotgun (WGS) entry which is preliminary data.</text>
</comment>
<keyword evidence="13" id="KW-1185">Reference proteome</keyword>
<reference evidence="11 14" key="2">
    <citation type="journal article" date="2018" name="Nat. Biotechnol.">
        <title>A standardized bacterial taxonomy based on genome phylogeny substantially revises the tree of life.</title>
        <authorList>
            <person name="Parks D.H."/>
            <person name="Chuvochina M."/>
            <person name="Waite D.W."/>
            <person name="Rinke C."/>
            <person name="Skarshewski A."/>
            <person name="Chaumeil P.A."/>
            <person name="Hugenholtz P."/>
        </authorList>
    </citation>
    <scope>NUCLEOTIDE SEQUENCE [LARGE SCALE GENOMIC DNA]</scope>
    <source>
        <strain evidence="11">UBA8557</strain>
    </source>
</reference>
<feature type="domain" description="Acyl-CoA thioesterase-like N-terminal HotDog" evidence="10">
    <location>
        <begin position="33"/>
        <end position="110"/>
    </location>
</feature>
<organism evidence="12 13">
    <name type="scientific">Hyphomonas atlantica</name>
    <dbReference type="NCBI Taxonomy" id="1280948"/>
    <lineage>
        <taxon>Bacteria</taxon>
        <taxon>Pseudomonadati</taxon>
        <taxon>Pseudomonadota</taxon>
        <taxon>Alphaproteobacteria</taxon>
        <taxon>Hyphomonadales</taxon>
        <taxon>Hyphomonadaceae</taxon>
        <taxon>Hyphomonas</taxon>
    </lineage>
</organism>
<comment type="subunit">
    <text evidence="2">Homotetramer.</text>
</comment>
<feature type="domain" description="Acyl-CoA thioesterase 2 C-terminal" evidence="9">
    <location>
        <begin position="179"/>
        <end position="283"/>
    </location>
</feature>
<evidence type="ECO:0000259" key="10">
    <source>
        <dbReference type="Pfam" id="PF13622"/>
    </source>
</evidence>
<evidence type="ECO:0000313" key="14">
    <source>
        <dbReference type="Proteomes" id="UP000259173"/>
    </source>
</evidence>
<dbReference type="SUPFAM" id="SSF54637">
    <property type="entry name" value="Thioesterase/thiol ester dehydrase-isomerase"/>
    <property type="match status" value="2"/>
</dbReference>
<dbReference type="EMBL" id="DMBR01000407">
    <property type="protein sequence ID" value="HAE95563.1"/>
    <property type="molecule type" value="Genomic_DNA"/>
</dbReference>
<evidence type="ECO:0000256" key="3">
    <source>
        <dbReference type="ARBA" id="ARBA00022801"/>
    </source>
</evidence>
<evidence type="ECO:0000256" key="2">
    <source>
        <dbReference type="ARBA" id="ARBA00011881"/>
    </source>
</evidence>
<dbReference type="eggNOG" id="COG1946">
    <property type="taxonomic scope" value="Bacteria"/>
</dbReference>
<dbReference type="CDD" id="cd03445">
    <property type="entry name" value="Thioesterase_II_repeat2"/>
    <property type="match status" value="1"/>
</dbReference>
<evidence type="ECO:0000259" key="9">
    <source>
        <dbReference type="Pfam" id="PF02551"/>
    </source>
</evidence>
<dbReference type="GeneID" id="92500327"/>
<dbReference type="CDD" id="cd03444">
    <property type="entry name" value="Thioesterase_II_repeat1"/>
    <property type="match status" value="1"/>
</dbReference>
<dbReference type="Proteomes" id="UP000024547">
    <property type="component" value="Unassembled WGS sequence"/>
</dbReference>
<dbReference type="FunFam" id="2.40.160.210:FF:000001">
    <property type="entry name" value="Acyl-CoA thioesterase II"/>
    <property type="match status" value="1"/>
</dbReference>
<comment type="catalytic activity">
    <reaction evidence="6">
        <text>a fatty acyl-CoA + H2O = a fatty acid + CoA + H(+)</text>
        <dbReference type="Rhea" id="RHEA:16781"/>
        <dbReference type="ChEBI" id="CHEBI:15377"/>
        <dbReference type="ChEBI" id="CHEBI:15378"/>
        <dbReference type="ChEBI" id="CHEBI:28868"/>
        <dbReference type="ChEBI" id="CHEBI:57287"/>
        <dbReference type="ChEBI" id="CHEBI:77636"/>
        <dbReference type="EC" id="3.1.2.20"/>
    </reaction>
    <physiologicalReaction direction="left-to-right" evidence="6">
        <dbReference type="Rhea" id="RHEA:16782"/>
    </physiologicalReaction>
</comment>
<dbReference type="InterPro" id="IPR025652">
    <property type="entry name" value="TesB_C"/>
</dbReference>
<dbReference type="RefSeq" id="WP_035551583.1">
    <property type="nucleotide sequence ID" value="NZ_AWFH01000014.1"/>
</dbReference>
<evidence type="ECO:0000256" key="6">
    <source>
        <dbReference type="ARBA" id="ARBA00050943"/>
    </source>
</evidence>
<proteinExistence type="inferred from homology"/>
<dbReference type="EC" id="3.1.2.20" evidence="5"/>
<evidence type="ECO:0000313" key="12">
    <source>
        <dbReference type="EMBL" id="KCZ61409.1"/>
    </source>
</evidence>